<evidence type="ECO:0000313" key="1">
    <source>
        <dbReference type="EMBL" id="QFR59037.1"/>
    </source>
</evidence>
<protein>
    <submittedName>
        <fullName evidence="1">Uncharacterized protein</fullName>
    </submittedName>
</protein>
<proteinExistence type="predicted"/>
<reference evidence="1" key="1">
    <citation type="journal article" date="2020" name="Virus Evol.">
        <title>A new lineage of segmented RNA viruses infecting animals.</title>
        <authorList>
            <person name="Obbard D.J."/>
            <person name="Shi M."/>
            <person name="Roberts K.E."/>
            <person name="Longdon B."/>
            <person name="Dennis A.B."/>
        </authorList>
    </citation>
    <scope>NUCLEOTIDE SEQUENCE</scope>
    <source>
        <strain evidence="1">WHLC5398</strain>
    </source>
</reference>
<name>A0A5P8PNX9_9VIRU</name>
<sequence length="469" mass="53186">MAYSSEYVTLAEPSVILDRLFTPNPAFGKFDAMVDVDLMSIYDMIDLNDPNILETLESNPEIMAILDGVIDRFEEVPEVQPAMPPCPQPQQLYRRIETNVSVQDLGSGDGKKASLCQAKVKMCDISPGSKFVKRADVNEMRFESEGVLYTSFNALTQFATATVVELEESEGLHVLPDMEYIKTEMGSRIVKQDVYETVHKGITYIDRDHGIVGDEITTGYVGYNTYVKRKFNYEFSGNFTKVQPFDVQIEDTAHQLPGVATPKYDGLAMRFKTYPSKVVVLSDRKGAGLVFNTCGEPKFDLLLERLPKKGIPKVFVLIRVLFYNGRIPFHGLCGLRKFCRRVKIKIDGKPLVAPGHELLLGHPVDGLIYRVEGVDYRLKDVLTIDVTYNQLLQFRNNYALEVEILGDYDRQGILEFAITRRQDGRFIARYICDRPDKLTPTTDDNVMRIFDRASTELVYDDGTLPNQLF</sequence>
<dbReference type="EMBL" id="MN371231">
    <property type="protein sequence ID" value="QFR59037.1"/>
    <property type="molecule type" value="Genomic_RNA"/>
</dbReference>
<accession>A0A5P8PNX9</accession>
<organism evidence="1">
    <name type="scientific">Jiangan virus</name>
    <dbReference type="NCBI Taxonomy" id="2656656"/>
    <lineage>
        <taxon>Viruses</taxon>
        <taxon>Riboviria</taxon>
    </lineage>
</organism>